<evidence type="ECO:0000256" key="6">
    <source>
        <dbReference type="ARBA" id="ARBA00023170"/>
    </source>
</evidence>
<protein>
    <recommendedName>
        <fullName evidence="11">GPR158/179 extracellular domain-containing protein</fullName>
    </recommendedName>
</protein>
<dbReference type="InterPro" id="IPR054714">
    <property type="entry name" value="GPR158_179_extracellular"/>
</dbReference>
<comment type="similarity">
    <text evidence="2">Belongs to the G-protein coupled receptor 3 family.</text>
</comment>
<comment type="subcellular location">
    <subcellularLocation>
        <location evidence="1">Cell membrane</location>
        <topology evidence="1">Multi-pass membrane protein</topology>
    </subcellularLocation>
</comment>
<evidence type="ECO:0000256" key="7">
    <source>
        <dbReference type="ARBA" id="ARBA00023180"/>
    </source>
</evidence>
<feature type="domain" description="GPR158/179 extracellular" evidence="11">
    <location>
        <begin position="795"/>
        <end position="891"/>
    </location>
</feature>
<keyword evidence="13" id="KW-1185">Reference proteome</keyword>
<evidence type="ECO:0000256" key="2">
    <source>
        <dbReference type="ARBA" id="ARBA00007242"/>
    </source>
</evidence>
<keyword evidence="3" id="KW-1003">Cell membrane</keyword>
<evidence type="ECO:0000256" key="3">
    <source>
        <dbReference type="ARBA" id="ARBA00022475"/>
    </source>
</evidence>
<dbReference type="GO" id="GO:0005886">
    <property type="term" value="C:plasma membrane"/>
    <property type="evidence" value="ECO:0007669"/>
    <property type="project" value="UniProtKB-SubCell"/>
</dbReference>
<dbReference type="PANTHER" id="PTHR32546">
    <property type="entry name" value="G-PROTEIN COUPLED RECEPTOR 158-RELATED"/>
    <property type="match status" value="1"/>
</dbReference>
<dbReference type="Proteomes" id="UP000269396">
    <property type="component" value="Unassembled WGS sequence"/>
</dbReference>
<accession>A0A183NV72</accession>
<evidence type="ECO:0000256" key="1">
    <source>
        <dbReference type="ARBA" id="ARBA00004651"/>
    </source>
</evidence>
<sequence>MNLSLVIFACLILFIERQCLVTAQNNGDDSSSPFRWFKPDNFDIISRKMDQANPNNCETMSEADLRLPPTSLSQIPQYNEIPMRQWFTNRSKLLHLHNLALNRAFFYSYILQRLDHPTRDPQYLPSLMYYYLSSSADISSGPNVINISGVFMDTNTTYANWYELKDINKTLPLFAPLARRLDNWNDEMNFLRIPTNATIEPTSYCLTYSKHQITDLGAGPNNNYTASWYKNNPYIRDREMGIDFIPDRRGTAPSKNQYTTKIQLATISGDPIEKLENTKFYGPNAPGVKETFLPVRFTRPYYDCGGTNRWIVSSVAALTDFMPRYSNITRLRGPRMIGVVVQSMDFYRIDFNPCPPGLGNPNHYLAGIARCKPTTLCVPLPGFGFKRGGYQCVCQPGHRLPYEQNGPFRGVDIEAATEEEYRNNFDCIPVGWREVIPEETGMKNNLERFRRSIGEQTSTLWNRLKDPSVHLLNMILTTFGSFKQNIFPTPPKLDESLLINEISDKPFKTTNLDDQPLDRLVPGYRSVSHLLPLEQNDFNLTYTEDVYEDGFFDNDTYILINKPSNIDSKDQSNNIKKRVRRNVDTPFYTVGVGTVFDADRYFEVQRLIAHVRKVTSQNCHLMTADQLILPGEVSYGVEKQFEMVGRTALRLSHFLSAYYQNNVTGFPINRFQLFGEVFANVLSNFDIVSSGIFFDYQMFTDHDGTTWDLFAPYAYKPLLATQAAEAIDMSINAYRDYTEKPWFRTLKSRWASSRQSLERITAKPYIRSDVNGSQLQRYFTFPIYYRVPHYEEGYWTQPYFDCDGLVKDWLITYATPFFGVVGEEKALRFMGVVTASVKLTSLDINQCPQSFYTPNFFKNTARCDFRSTYCKLIPRHYFTSGSYKCECRQGFEYPLNDRTWYFHGEMMEREYQLMLAGKPNRYELLRCRQGVASGLSSSSVVILVLFISLCSTEKYFQRSNSPFDMIDTSSSSSKEKSQKSHDHFMLNDSPASNGYSLLRNDVIRQHLHVWRGHSAPLLHEHLPILPRAQKGQVCHVEVEEFQPLLSMVGHLEPKVSYINISFIFYRCWYSGIDFN</sequence>
<keyword evidence="6" id="KW-0675">Receptor</keyword>
<feature type="signal peptide" evidence="10">
    <location>
        <begin position="1"/>
        <end position="23"/>
    </location>
</feature>
<reference evidence="12 13" key="1">
    <citation type="submission" date="2018-11" db="EMBL/GenBank/DDBJ databases">
        <authorList>
            <consortium name="Pathogen Informatics"/>
        </authorList>
    </citation>
    <scope>NUCLEOTIDE SEQUENCE [LARGE SCALE GENOMIC DNA]</scope>
    <source>
        <strain>Denwood</strain>
        <strain evidence="13">Zambia</strain>
    </source>
</reference>
<keyword evidence="7" id="KW-0325">Glycoprotein</keyword>
<dbReference type="AlphaFoldDB" id="A0A183NV72"/>
<dbReference type="STRING" id="31246.A0A183NV72"/>
<dbReference type="Gene3D" id="3.30.450.20">
    <property type="entry name" value="PAS domain"/>
    <property type="match status" value="1"/>
</dbReference>
<organism evidence="12 13">
    <name type="scientific">Schistosoma mattheei</name>
    <dbReference type="NCBI Taxonomy" id="31246"/>
    <lineage>
        <taxon>Eukaryota</taxon>
        <taxon>Metazoa</taxon>
        <taxon>Spiralia</taxon>
        <taxon>Lophotrochozoa</taxon>
        <taxon>Platyhelminthes</taxon>
        <taxon>Trematoda</taxon>
        <taxon>Digenea</taxon>
        <taxon>Strigeidida</taxon>
        <taxon>Schistosomatoidea</taxon>
        <taxon>Schistosomatidae</taxon>
        <taxon>Schistosoma</taxon>
    </lineage>
</organism>
<keyword evidence="3" id="KW-0472">Membrane</keyword>
<evidence type="ECO:0000256" key="5">
    <source>
        <dbReference type="ARBA" id="ARBA00023040"/>
    </source>
</evidence>
<dbReference type="PANTHER" id="PTHR32546:SF25">
    <property type="entry name" value="MIP05539P"/>
    <property type="match status" value="1"/>
</dbReference>
<evidence type="ECO:0000256" key="8">
    <source>
        <dbReference type="ARBA" id="ARBA00023224"/>
    </source>
</evidence>
<feature type="domain" description="GPR158/179 extracellular" evidence="11">
    <location>
        <begin position="297"/>
        <end position="398"/>
    </location>
</feature>
<feature type="compositionally biased region" description="Basic and acidic residues" evidence="9">
    <location>
        <begin position="973"/>
        <end position="985"/>
    </location>
</feature>
<gene>
    <name evidence="12" type="ORF">SMTD_LOCUS6008</name>
</gene>
<keyword evidence="4 10" id="KW-0732">Signal</keyword>
<evidence type="ECO:0000256" key="9">
    <source>
        <dbReference type="SAM" id="MobiDB-lite"/>
    </source>
</evidence>
<keyword evidence="5" id="KW-0297">G-protein coupled receptor</keyword>
<dbReference type="Pfam" id="PF22572">
    <property type="entry name" value="GPR158_179_EC"/>
    <property type="match status" value="2"/>
</dbReference>
<dbReference type="InterPro" id="IPR043458">
    <property type="entry name" value="GPR158/179"/>
</dbReference>
<evidence type="ECO:0000313" key="13">
    <source>
        <dbReference type="Proteomes" id="UP000269396"/>
    </source>
</evidence>
<proteinExistence type="inferred from homology"/>
<evidence type="ECO:0000313" key="12">
    <source>
        <dbReference type="EMBL" id="VDP31626.1"/>
    </source>
</evidence>
<evidence type="ECO:0000256" key="4">
    <source>
        <dbReference type="ARBA" id="ARBA00022729"/>
    </source>
</evidence>
<dbReference type="EMBL" id="UZAL01027335">
    <property type="protein sequence ID" value="VDP31626.1"/>
    <property type="molecule type" value="Genomic_DNA"/>
</dbReference>
<feature type="chain" id="PRO_5043624119" description="GPR158/179 extracellular domain-containing protein" evidence="10">
    <location>
        <begin position="24"/>
        <end position="1075"/>
    </location>
</feature>
<name>A0A183NV72_9TREM</name>
<dbReference type="GO" id="GO:0004930">
    <property type="term" value="F:G protein-coupled receptor activity"/>
    <property type="evidence" value="ECO:0007669"/>
    <property type="project" value="UniProtKB-KW"/>
</dbReference>
<evidence type="ECO:0000256" key="10">
    <source>
        <dbReference type="SAM" id="SignalP"/>
    </source>
</evidence>
<feature type="region of interest" description="Disordered" evidence="9">
    <location>
        <begin position="967"/>
        <end position="987"/>
    </location>
</feature>
<keyword evidence="8" id="KW-0807">Transducer</keyword>
<evidence type="ECO:0000259" key="11">
    <source>
        <dbReference type="Pfam" id="PF22572"/>
    </source>
</evidence>